<gene>
    <name evidence="3" type="ORF">NDR86_18190</name>
</gene>
<keyword evidence="4" id="KW-1185">Reference proteome</keyword>
<accession>A0A9X2IZW8</accession>
<dbReference type="EMBL" id="JAMRXG010000007">
    <property type="protein sequence ID" value="MCM6775406.1"/>
    <property type="molecule type" value="Genomic_DNA"/>
</dbReference>
<dbReference type="RefSeq" id="WP_251913659.1">
    <property type="nucleotide sequence ID" value="NZ_JAMRXG010000007.1"/>
</dbReference>
<feature type="region of interest" description="Disordered" evidence="1">
    <location>
        <begin position="39"/>
        <end position="60"/>
    </location>
</feature>
<feature type="compositionally biased region" description="Low complexity" evidence="1">
    <location>
        <begin position="41"/>
        <end position="60"/>
    </location>
</feature>
<feature type="transmembrane region" description="Helical" evidence="2">
    <location>
        <begin position="12"/>
        <end position="31"/>
    </location>
</feature>
<sequence>MAPKTGSRQAYSLAALAVLLVVVVVVVWLWVRGDDRTRVNSAVSPPDSAPAAAEPGPLSAAAPAVPPSDTFPYPPLWPFVDEAAASAWEVAYGEGGLQPWHLDPGQTALYFASYYLGYANIDKVVSSSVRGAEAWVGVGFERPGGGLATAAVVHLVRFGPPPDAPWEVVGTQDTTLSVTAPAYGARVTSPLTVGGLVTGVDESLRVQVRAIPAPEPLGVSEPIPAGGTDSPWSTTVALRDGCVGALTVAVATGGHVAEVERFAVTGVRC</sequence>
<reference evidence="3" key="1">
    <citation type="submission" date="2022-06" db="EMBL/GenBank/DDBJ databases">
        <title>Novel species in genus nocardia.</title>
        <authorList>
            <person name="Li F."/>
        </authorList>
    </citation>
    <scope>NUCLEOTIDE SEQUENCE</scope>
    <source>
        <strain evidence="3">CDC141</strain>
    </source>
</reference>
<protein>
    <submittedName>
        <fullName evidence="3">Uncharacterized protein</fullName>
    </submittedName>
</protein>
<evidence type="ECO:0000256" key="2">
    <source>
        <dbReference type="SAM" id="Phobius"/>
    </source>
</evidence>
<keyword evidence="2" id="KW-0812">Transmembrane</keyword>
<evidence type="ECO:0000256" key="1">
    <source>
        <dbReference type="SAM" id="MobiDB-lite"/>
    </source>
</evidence>
<keyword evidence="2" id="KW-1133">Transmembrane helix</keyword>
<evidence type="ECO:0000313" key="4">
    <source>
        <dbReference type="Proteomes" id="UP001139157"/>
    </source>
</evidence>
<organism evidence="3 4">
    <name type="scientific">Nocardia pulmonis</name>
    <dbReference type="NCBI Taxonomy" id="2951408"/>
    <lineage>
        <taxon>Bacteria</taxon>
        <taxon>Bacillati</taxon>
        <taxon>Actinomycetota</taxon>
        <taxon>Actinomycetes</taxon>
        <taxon>Mycobacteriales</taxon>
        <taxon>Nocardiaceae</taxon>
        <taxon>Nocardia</taxon>
    </lineage>
</organism>
<proteinExistence type="predicted"/>
<comment type="caution">
    <text evidence="3">The sequence shown here is derived from an EMBL/GenBank/DDBJ whole genome shotgun (WGS) entry which is preliminary data.</text>
</comment>
<dbReference type="Proteomes" id="UP001139157">
    <property type="component" value="Unassembled WGS sequence"/>
</dbReference>
<evidence type="ECO:0000313" key="3">
    <source>
        <dbReference type="EMBL" id="MCM6775406.1"/>
    </source>
</evidence>
<keyword evidence="2" id="KW-0472">Membrane</keyword>
<dbReference type="AlphaFoldDB" id="A0A9X2IZW8"/>
<name>A0A9X2IZW8_9NOCA</name>